<keyword evidence="8" id="KW-1185">Reference proteome</keyword>
<protein>
    <recommendedName>
        <fullName evidence="1">peptide chain release factor N(5)-glutamine methyltransferase</fullName>
        <ecNumber evidence="1">2.1.1.297</ecNumber>
    </recommendedName>
</protein>
<dbReference type="NCBIfam" id="TIGR00536">
    <property type="entry name" value="hemK_fam"/>
    <property type="match status" value="1"/>
</dbReference>
<dbReference type="Pfam" id="PF05175">
    <property type="entry name" value="MTS"/>
    <property type="match status" value="1"/>
</dbReference>
<dbReference type="GO" id="GO:0102559">
    <property type="term" value="F:peptide chain release factor N(5)-glutamine methyltransferase activity"/>
    <property type="evidence" value="ECO:0007669"/>
    <property type="project" value="UniProtKB-EC"/>
</dbReference>
<evidence type="ECO:0000256" key="3">
    <source>
        <dbReference type="ARBA" id="ARBA00022679"/>
    </source>
</evidence>
<keyword evidence="4" id="KW-0949">S-adenosyl-L-methionine</keyword>
<dbReference type="EMBL" id="BJMN01000011">
    <property type="protein sequence ID" value="GEB56194.1"/>
    <property type="molecule type" value="Genomic_DNA"/>
</dbReference>
<dbReference type="RefSeq" id="WP_141295006.1">
    <property type="nucleotide sequence ID" value="NZ_BJMN01000011.1"/>
</dbReference>
<dbReference type="SUPFAM" id="SSF53335">
    <property type="entry name" value="S-adenosyl-L-methionine-dependent methyltransferases"/>
    <property type="match status" value="1"/>
</dbReference>
<dbReference type="NCBIfam" id="TIGR03704">
    <property type="entry name" value="PrmC_rel_meth"/>
    <property type="match status" value="1"/>
</dbReference>
<evidence type="ECO:0000256" key="2">
    <source>
        <dbReference type="ARBA" id="ARBA00022603"/>
    </source>
</evidence>
<sequence length="265" mass="27841">MSIPSLDHSASAIVTRLRTAGCVFAEDEAEMIMAAAVDAAELERMVERRVVGLPLEHVVGYAEFRGLRIQVDAEVFVPRRRTEALVQQAAELAPARAVVVDLCCGSGALGVALVAALDEAELHAADVDPAAVRCARRNVTPAGGEVYEGDLFAPLPVGLKGRVDVLLSNVPYVPTVEIELLPAEARDHEARVALDGGVDGLEILRRVVAEAGEWLAPGGVLLFETSERQADEAVAAVSAAGLVARVATDDELDATVIIASRPDAV</sequence>
<dbReference type="InterPro" id="IPR022446">
    <property type="entry name" value="MeTrfrase_put"/>
</dbReference>
<reference evidence="7 8" key="1">
    <citation type="submission" date="2019-06" db="EMBL/GenBank/DDBJ databases">
        <title>Whole genome shotgun sequence of Streptomyces gardneri NBRC 12865.</title>
        <authorList>
            <person name="Hosoyama A."/>
            <person name="Uohara A."/>
            <person name="Ohji S."/>
            <person name="Ichikawa N."/>
        </authorList>
    </citation>
    <scope>NUCLEOTIDE SEQUENCE [LARGE SCALE GENOMIC DNA]</scope>
    <source>
        <strain evidence="7 8">NBRC 12865</strain>
    </source>
</reference>
<name>A0A4Y3RFH8_9ACTN</name>
<dbReference type="InterPro" id="IPR007848">
    <property type="entry name" value="Small_mtfrase_dom"/>
</dbReference>
<evidence type="ECO:0000256" key="4">
    <source>
        <dbReference type="ARBA" id="ARBA00022691"/>
    </source>
</evidence>
<accession>A0A4Y3RFH8</accession>
<comment type="catalytic activity">
    <reaction evidence="5">
        <text>L-glutaminyl-[peptide chain release factor] + S-adenosyl-L-methionine = N(5)-methyl-L-glutaminyl-[peptide chain release factor] + S-adenosyl-L-homocysteine + H(+)</text>
        <dbReference type="Rhea" id="RHEA:42896"/>
        <dbReference type="Rhea" id="RHEA-COMP:10271"/>
        <dbReference type="Rhea" id="RHEA-COMP:10272"/>
        <dbReference type="ChEBI" id="CHEBI:15378"/>
        <dbReference type="ChEBI" id="CHEBI:30011"/>
        <dbReference type="ChEBI" id="CHEBI:57856"/>
        <dbReference type="ChEBI" id="CHEBI:59789"/>
        <dbReference type="ChEBI" id="CHEBI:61891"/>
        <dbReference type="EC" id="2.1.1.297"/>
    </reaction>
</comment>
<proteinExistence type="predicted"/>
<dbReference type="InterPro" id="IPR004556">
    <property type="entry name" value="HemK-like"/>
</dbReference>
<dbReference type="AlphaFoldDB" id="A0A4Y3RFH8"/>
<evidence type="ECO:0000313" key="8">
    <source>
        <dbReference type="Proteomes" id="UP000315226"/>
    </source>
</evidence>
<evidence type="ECO:0000259" key="6">
    <source>
        <dbReference type="Pfam" id="PF05175"/>
    </source>
</evidence>
<dbReference type="InterPro" id="IPR029063">
    <property type="entry name" value="SAM-dependent_MTases_sf"/>
</dbReference>
<feature type="domain" description="Methyltransferase small" evidence="6">
    <location>
        <begin position="84"/>
        <end position="177"/>
    </location>
</feature>
<dbReference type="PANTHER" id="PTHR18895:SF74">
    <property type="entry name" value="MTRF1L RELEASE FACTOR GLUTAMINE METHYLTRANSFERASE"/>
    <property type="match status" value="1"/>
</dbReference>
<gene>
    <name evidence="7" type="ORF">SGA01_17990</name>
</gene>
<keyword evidence="2 7" id="KW-0489">Methyltransferase</keyword>
<evidence type="ECO:0000256" key="1">
    <source>
        <dbReference type="ARBA" id="ARBA00012771"/>
    </source>
</evidence>
<dbReference type="PANTHER" id="PTHR18895">
    <property type="entry name" value="HEMK METHYLTRANSFERASE"/>
    <property type="match status" value="1"/>
</dbReference>
<dbReference type="CDD" id="cd02440">
    <property type="entry name" value="AdoMet_MTases"/>
    <property type="match status" value="1"/>
</dbReference>
<dbReference type="OrthoDB" id="9800643at2"/>
<evidence type="ECO:0000313" key="7">
    <source>
        <dbReference type="EMBL" id="GEB56194.1"/>
    </source>
</evidence>
<dbReference type="Gene3D" id="3.40.50.150">
    <property type="entry name" value="Vaccinia Virus protein VP39"/>
    <property type="match status" value="1"/>
</dbReference>
<dbReference type="InterPro" id="IPR050320">
    <property type="entry name" value="N5-glutamine_MTase"/>
</dbReference>
<organism evidence="7 8">
    <name type="scientific">Streptomyces gardneri</name>
    <dbReference type="NCBI Taxonomy" id="66892"/>
    <lineage>
        <taxon>Bacteria</taxon>
        <taxon>Bacillati</taxon>
        <taxon>Actinomycetota</taxon>
        <taxon>Actinomycetes</taxon>
        <taxon>Kitasatosporales</taxon>
        <taxon>Streptomycetaceae</taxon>
        <taxon>Streptomyces</taxon>
    </lineage>
</organism>
<dbReference type="Proteomes" id="UP000315226">
    <property type="component" value="Unassembled WGS sequence"/>
</dbReference>
<dbReference type="EC" id="2.1.1.297" evidence="1"/>
<keyword evidence="3" id="KW-0808">Transferase</keyword>
<dbReference type="GO" id="GO:0032259">
    <property type="term" value="P:methylation"/>
    <property type="evidence" value="ECO:0007669"/>
    <property type="project" value="UniProtKB-KW"/>
</dbReference>
<evidence type="ECO:0000256" key="5">
    <source>
        <dbReference type="ARBA" id="ARBA00048391"/>
    </source>
</evidence>
<comment type="caution">
    <text evidence="7">The sequence shown here is derived from an EMBL/GenBank/DDBJ whole genome shotgun (WGS) entry which is preliminary data.</text>
</comment>